<dbReference type="EMBL" id="AAHBYH010000020">
    <property type="protein sequence ID" value="EBU3913586.1"/>
    <property type="molecule type" value="Genomic_DNA"/>
</dbReference>
<comment type="caution">
    <text evidence="1">The sequence shown here is derived from an EMBL/GenBank/DDBJ whole genome shotgun (WGS) entry which is preliminary data.</text>
</comment>
<name>A0A5V3YGV0_SALER</name>
<proteinExistence type="predicted"/>
<organism evidence="1">
    <name type="scientific">Salmonella enterica</name>
    <name type="common">Salmonella choleraesuis</name>
    <dbReference type="NCBI Taxonomy" id="28901"/>
    <lineage>
        <taxon>Bacteria</taxon>
        <taxon>Pseudomonadati</taxon>
        <taxon>Pseudomonadota</taxon>
        <taxon>Gammaproteobacteria</taxon>
        <taxon>Enterobacterales</taxon>
        <taxon>Enterobacteriaceae</taxon>
        <taxon>Salmonella</taxon>
    </lineage>
</organism>
<reference evidence="1" key="1">
    <citation type="submission" date="2018-07" db="EMBL/GenBank/DDBJ databases">
        <authorList>
            <consortium name="PulseNet: The National Subtyping Network for Foodborne Disease Surveillance"/>
            <person name="Tarr C.L."/>
            <person name="Trees E."/>
            <person name="Katz L.S."/>
            <person name="Carleton-Romer H.A."/>
            <person name="Stroika S."/>
            <person name="Kucerova Z."/>
            <person name="Roache K.F."/>
            <person name="Sabol A.L."/>
            <person name="Besser J."/>
            <person name="Gerner-Smidt P."/>
        </authorList>
    </citation>
    <scope>NUCLEOTIDE SEQUENCE</scope>
    <source>
        <strain evidence="1">PNUSAS029138</strain>
    </source>
</reference>
<protein>
    <submittedName>
        <fullName evidence="1">Uncharacterized protein</fullName>
    </submittedName>
</protein>
<accession>A0A5V3YGV0</accession>
<evidence type="ECO:0000313" key="1">
    <source>
        <dbReference type="EMBL" id="EBU3913586.1"/>
    </source>
</evidence>
<gene>
    <name evidence="1" type="ORF">CWK15_19595</name>
</gene>
<sequence length="66" mass="7655">MIIVIIIRYVCFCDSNHKKIKIRLPERFSRKYHLAPDMTWKLRILAKLTGDSPGGTTVMAYVVFAQ</sequence>
<dbReference type="AlphaFoldDB" id="A0A5V3YGV0"/>